<dbReference type="EMBL" id="JAFITR010000042">
    <property type="protein sequence ID" value="MBN4066941.1"/>
    <property type="molecule type" value="Genomic_DNA"/>
</dbReference>
<organism evidence="10 11">
    <name type="scientific">Simkania negevensis</name>
    <dbReference type="NCBI Taxonomy" id="83561"/>
    <lineage>
        <taxon>Bacteria</taxon>
        <taxon>Pseudomonadati</taxon>
        <taxon>Chlamydiota</taxon>
        <taxon>Chlamydiia</taxon>
        <taxon>Parachlamydiales</taxon>
        <taxon>Simkaniaceae</taxon>
        <taxon>Simkania</taxon>
    </lineage>
</organism>
<keyword evidence="3 6" id="KW-0547">Nucleotide-binding</keyword>
<keyword evidence="4 6" id="KW-0067">ATP-binding</keyword>
<evidence type="ECO:0000256" key="7">
    <source>
        <dbReference type="SAM" id="Coils"/>
    </source>
</evidence>
<dbReference type="NCBIfam" id="TIGR00092">
    <property type="entry name" value="redox-regulated ATPase YchF"/>
    <property type="match status" value="1"/>
</dbReference>
<dbReference type="SUPFAM" id="SSF81271">
    <property type="entry name" value="TGS-like"/>
    <property type="match status" value="1"/>
</dbReference>
<name>A0ABS3AQE6_9BACT</name>
<comment type="cofactor">
    <cofactor evidence="1">
        <name>Mg(2+)</name>
        <dbReference type="ChEBI" id="CHEBI:18420"/>
    </cofactor>
</comment>
<feature type="domain" description="OBG-type G" evidence="8">
    <location>
        <begin position="5"/>
        <end position="263"/>
    </location>
</feature>
<dbReference type="InterPro" id="IPR006073">
    <property type="entry name" value="GTP-bd"/>
</dbReference>
<protein>
    <recommendedName>
        <fullName evidence="6">Ribosome-binding ATPase YchF</fullName>
    </recommendedName>
</protein>
<evidence type="ECO:0000256" key="4">
    <source>
        <dbReference type="ARBA" id="ARBA00022840"/>
    </source>
</evidence>
<dbReference type="CDD" id="cd01900">
    <property type="entry name" value="YchF"/>
    <property type="match status" value="1"/>
</dbReference>
<keyword evidence="11" id="KW-1185">Reference proteome</keyword>
<gene>
    <name evidence="6 10" type="primary">ychF</name>
    <name evidence="10" type="ORF">JYU14_02540</name>
</gene>
<dbReference type="Gene3D" id="3.40.50.300">
    <property type="entry name" value="P-loop containing nucleotide triphosphate hydrolases"/>
    <property type="match status" value="1"/>
</dbReference>
<dbReference type="InterPro" id="IPR041706">
    <property type="entry name" value="YchF_N"/>
</dbReference>
<dbReference type="InterPro" id="IPR004095">
    <property type="entry name" value="TGS"/>
</dbReference>
<keyword evidence="2" id="KW-0479">Metal-binding</keyword>
<feature type="domain" description="TGS" evidence="9">
    <location>
        <begin position="285"/>
        <end position="368"/>
    </location>
</feature>
<evidence type="ECO:0000256" key="5">
    <source>
        <dbReference type="ARBA" id="ARBA00022842"/>
    </source>
</evidence>
<dbReference type="InterPro" id="IPR013029">
    <property type="entry name" value="YchF_C"/>
</dbReference>
<dbReference type="Gene3D" id="1.10.150.300">
    <property type="entry name" value="TGS-like domain"/>
    <property type="match status" value="1"/>
</dbReference>
<dbReference type="SUPFAM" id="SSF52540">
    <property type="entry name" value="P-loop containing nucleoside triphosphate hydrolases"/>
    <property type="match status" value="1"/>
</dbReference>
<dbReference type="CDD" id="cd04867">
    <property type="entry name" value="TGS_YchF_OLA1"/>
    <property type="match status" value="1"/>
</dbReference>
<keyword evidence="5" id="KW-0460">Magnesium</keyword>
<evidence type="ECO:0000313" key="11">
    <source>
        <dbReference type="Proteomes" id="UP000722121"/>
    </source>
</evidence>
<dbReference type="HAMAP" id="MF_00944">
    <property type="entry name" value="YchF_OLA1_ATPase"/>
    <property type="match status" value="1"/>
</dbReference>
<evidence type="ECO:0000256" key="1">
    <source>
        <dbReference type="ARBA" id="ARBA00001946"/>
    </source>
</evidence>
<dbReference type="InterPro" id="IPR027417">
    <property type="entry name" value="P-loop_NTPase"/>
</dbReference>
<dbReference type="InterPro" id="IPR031167">
    <property type="entry name" value="G_OBG"/>
</dbReference>
<evidence type="ECO:0000256" key="6">
    <source>
        <dbReference type="HAMAP-Rule" id="MF_00944"/>
    </source>
</evidence>
<dbReference type="InterPro" id="IPR012676">
    <property type="entry name" value="TGS-like"/>
</dbReference>
<dbReference type="PRINTS" id="PR00326">
    <property type="entry name" value="GTP1OBG"/>
</dbReference>
<evidence type="ECO:0000313" key="10">
    <source>
        <dbReference type="EMBL" id="MBN4066941.1"/>
    </source>
</evidence>
<evidence type="ECO:0000256" key="2">
    <source>
        <dbReference type="ARBA" id="ARBA00022723"/>
    </source>
</evidence>
<dbReference type="PROSITE" id="PS51710">
    <property type="entry name" value="G_OBG"/>
    <property type="match status" value="1"/>
</dbReference>
<dbReference type="PROSITE" id="PS51880">
    <property type="entry name" value="TGS"/>
    <property type="match status" value="1"/>
</dbReference>
<dbReference type="Gene3D" id="3.10.20.30">
    <property type="match status" value="1"/>
</dbReference>
<dbReference type="PANTHER" id="PTHR23305">
    <property type="entry name" value="OBG GTPASE FAMILY"/>
    <property type="match status" value="1"/>
</dbReference>
<dbReference type="PIRSF" id="PIRSF006641">
    <property type="entry name" value="CHP00092"/>
    <property type="match status" value="1"/>
</dbReference>
<dbReference type="Pfam" id="PF01926">
    <property type="entry name" value="MMR_HSR1"/>
    <property type="match status" value="1"/>
</dbReference>
<dbReference type="InterPro" id="IPR004396">
    <property type="entry name" value="ATPase_YchF/OLA1"/>
</dbReference>
<dbReference type="InterPro" id="IPR012675">
    <property type="entry name" value="Beta-grasp_dom_sf"/>
</dbReference>
<reference evidence="10 11" key="1">
    <citation type="submission" date="2021-02" db="EMBL/GenBank/DDBJ databases">
        <title>Activity-based single-cell genomes from oceanic crustal fluid captures similar information to metagenomic and metatranscriptomic surveys with orders of magnitude less sampling.</title>
        <authorList>
            <person name="D'Angelo T.S."/>
            <person name="Orcutt B.N."/>
        </authorList>
    </citation>
    <scope>NUCLEOTIDE SEQUENCE [LARGE SCALE GENOMIC DNA]</scope>
    <source>
        <strain evidence="10">AH-315-G07</strain>
    </source>
</reference>
<proteinExistence type="inferred from homology"/>
<evidence type="ECO:0000256" key="3">
    <source>
        <dbReference type="ARBA" id="ARBA00022741"/>
    </source>
</evidence>
<sequence length="369" mass="40516">MTTSLSCGIVGLPNVGKSTLFNALTANKASASNYPFCTIDPNVGIVSVPDPRIALLALLSKSKKEVPATMKFVDIAGLVKGASQGEGLGNQFLANIRETDAIVHIVRCFEDDNIVHVHGKIDPVADIEVINLELILADLQLAENVRSKLEKQARLNKEYAAKLEILDQIIAHLNKNKPVRSLALEKEAVDKIREYAFLTAKKVLYVANVLEKDVATHPGDVKCVYLKSVEEYAASEGSAVVKVCAQIESEIALLPKDERQEFLTALEIEEPALNRLIRESFYMLKLLTFFTTGEQETRAWPIAKGMTAPEAAGRIHTDIQRGFIRAEVASYDDIVACKGRVGAKEAGKMRSEGKEYIVKDGDVILFLHN</sequence>
<evidence type="ECO:0000259" key="8">
    <source>
        <dbReference type="PROSITE" id="PS51710"/>
    </source>
</evidence>
<feature type="binding site" evidence="6">
    <location>
        <begin position="14"/>
        <end position="19"/>
    </location>
    <ligand>
        <name>ATP</name>
        <dbReference type="ChEBI" id="CHEBI:30616"/>
    </ligand>
</feature>
<evidence type="ECO:0000259" key="9">
    <source>
        <dbReference type="PROSITE" id="PS51880"/>
    </source>
</evidence>
<keyword evidence="7" id="KW-0175">Coiled coil</keyword>
<dbReference type="PANTHER" id="PTHR23305:SF18">
    <property type="entry name" value="OBG-TYPE G DOMAIN-CONTAINING PROTEIN"/>
    <property type="match status" value="1"/>
</dbReference>
<dbReference type="InterPro" id="IPR023192">
    <property type="entry name" value="TGS-like_dom_sf"/>
</dbReference>
<comment type="similarity">
    <text evidence="6">Belongs to the TRAFAC class OBG-HflX-like GTPase superfamily. OBG GTPase family. YchF/OLA1 subfamily.</text>
</comment>
<dbReference type="Pfam" id="PF06071">
    <property type="entry name" value="YchF-GTPase_C"/>
    <property type="match status" value="1"/>
</dbReference>
<comment type="function">
    <text evidence="6">ATPase that binds to both the 70S ribosome and the 50S ribosomal subunit in a nucleotide-independent manner.</text>
</comment>
<accession>A0ABS3AQE6</accession>
<dbReference type="Proteomes" id="UP000722121">
    <property type="component" value="Unassembled WGS sequence"/>
</dbReference>
<comment type="caution">
    <text evidence="10">The sequence shown here is derived from an EMBL/GenBank/DDBJ whole genome shotgun (WGS) entry which is preliminary data.</text>
</comment>
<feature type="coiled-coil region" evidence="7">
    <location>
        <begin position="132"/>
        <end position="176"/>
    </location>
</feature>